<keyword evidence="2" id="KW-1185">Reference proteome</keyword>
<name>A0AAW1URH9_9CUCU</name>
<evidence type="ECO:0000313" key="1">
    <source>
        <dbReference type="EMBL" id="KAK9882575.1"/>
    </source>
</evidence>
<accession>A0AAW1URH9</accession>
<organism evidence="1 2">
    <name type="scientific">Henosepilachna vigintioctopunctata</name>
    <dbReference type="NCBI Taxonomy" id="420089"/>
    <lineage>
        <taxon>Eukaryota</taxon>
        <taxon>Metazoa</taxon>
        <taxon>Ecdysozoa</taxon>
        <taxon>Arthropoda</taxon>
        <taxon>Hexapoda</taxon>
        <taxon>Insecta</taxon>
        <taxon>Pterygota</taxon>
        <taxon>Neoptera</taxon>
        <taxon>Endopterygota</taxon>
        <taxon>Coleoptera</taxon>
        <taxon>Polyphaga</taxon>
        <taxon>Cucujiformia</taxon>
        <taxon>Coccinelloidea</taxon>
        <taxon>Coccinellidae</taxon>
        <taxon>Epilachninae</taxon>
        <taxon>Epilachnini</taxon>
        <taxon>Henosepilachna</taxon>
    </lineage>
</organism>
<reference evidence="1 2" key="1">
    <citation type="submission" date="2023-03" db="EMBL/GenBank/DDBJ databases">
        <title>Genome insight into feeding habits of ladybird beetles.</title>
        <authorList>
            <person name="Li H.-S."/>
            <person name="Huang Y.-H."/>
            <person name="Pang H."/>
        </authorList>
    </citation>
    <scope>NUCLEOTIDE SEQUENCE [LARGE SCALE GENOMIC DNA]</scope>
    <source>
        <strain evidence="1">SYSU_2023b</strain>
        <tissue evidence="1">Whole body</tissue>
    </source>
</reference>
<evidence type="ECO:0000313" key="2">
    <source>
        <dbReference type="Proteomes" id="UP001431783"/>
    </source>
</evidence>
<gene>
    <name evidence="1" type="ORF">WA026_022204</name>
</gene>
<protein>
    <submittedName>
        <fullName evidence="1">Uncharacterized protein</fullName>
    </submittedName>
</protein>
<dbReference type="Proteomes" id="UP001431783">
    <property type="component" value="Unassembled WGS sequence"/>
</dbReference>
<comment type="caution">
    <text evidence="1">The sequence shown here is derived from an EMBL/GenBank/DDBJ whole genome shotgun (WGS) entry which is preliminary data.</text>
</comment>
<proteinExistence type="predicted"/>
<dbReference type="EMBL" id="JARQZJ010000078">
    <property type="protein sequence ID" value="KAK9882575.1"/>
    <property type="molecule type" value="Genomic_DNA"/>
</dbReference>
<sequence>MTQIQEKENISVTQTANLKTINGEKKTKGMVTLKTEIFNMERIIDIFVIENENFHYDFQIALNCIKKFKLMQNEDLNIIQCNNPEEEKLVNEDNEKNDNLNLTNINIPDALGDKNKKYGSLYTEVLKQETNYLNKREVNFNEHRNIDKFEISVNHLDVYQQTEIDELITKYKAVFAKDKCTFVLRIRHIRICLRIRHCT</sequence>
<dbReference type="AlphaFoldDB" id="A0AAW1URH9"/>